<feature type="domain" description="HTH araC/xylS-type" evidence="5">
    <location>
        <begin position="157"/>
        <end position="258"/>
    </location>
</feature>
<dbReference type="InterPro" id="IPR018060">
    <property type="entry name" value="HTH_AraC"/>
</dbReference>
<evidence type="ECO:0000313" key="7">
    <source>
        <dbReference type="Proteomes" id="UP000199103"/>
    </source>
</evidence>
<dbReference type="Pfam" id="PF12833">
    <property type="entry name" value="HTH_18"/>
    <property type="match status" value="1"/>
</dbReference>
<keyword evidence="4" id="KW-0804">Transcription</keyword>
<dbReference type="PROSITE" id="PS01124">
    <property type="entry name" value="HTH_ARAC_FAMILY_2"/>
    <property type="match status" value="1"/>
</dbReference>
<keyword evidence="3" id="KW-0238">DNA-binding</keyword>
<evidence type="ECO:0000259" key="5">
    <source>
        <dbReference type="PROSITE" id="PS01124"/>
    </source>
</evidence>
<dbReference type="AlphaFoldDB" id="A0A1H1Z397"/>
<proteinExistence type="predicted"/>
<dbReference type="GO" id="GO:0043565">
    <property type="term" value="F:sequence-specific DNA binding"/>
    <property type="evidence" value="ECO:0007669"/>
    <property type="project" value="InterPro"/>
</dbReference>
<keyword evidence="1" id="KW-0963">Cytoplasm</keyword>
<protein>
    <submittedName>
        <fullName evidence="6">Helix-turn-helix domain-containing protein</fullName>
    </submittedName>
</protein>
<dbReference type="Proteomes" id="UP000199103">
    <property type="component" value="Chromosome I"/>
</dbReference>
<organism evidence="6 7">
    <name type="scientific">Microlunatus soli</name>
    <dbReference type="NCBI Taxonomy" id="630515"/>
    <lineage>
        <taxon>Bacteria</taxon>
        <taxon>Bacillati</taxon>
        <taxon>Actinomycetota</taxon>
        <taxon>Actinomycetes</taxon>
        <taxon>Propionibacteriales</taxon>
        <taxon>Propionibacteriaceae</taxon>
        <taxon>Microlunatus</taxon>
    </lineage>
</organism>
<evidence type="ECO:0000313" key="6">
    <source>
        <dbReference type="EMBL" id="SDT27656.1"/>
    </source>
</evidence>
<dbReference type="SUPFAM" id="SSF51215">
    <property type="entry name" value="Regulatory protein AraC"/>
    <property type="match status" value="1"/>
</dbReference>
<dbReference type="InterPro" id="IPR037923">
    <property type="entry name" value="HTH-like"/>
</dbReference>
<evidence type="ECO:0000256" key="2">
    <source>
        <dbReference type="ARBA" id="ARBA00023015"/>
    </source>
</evidence>
<evidence type="ECO:0000256" key="4">
    <source>
        <dbReference type="ARBA" id="ARBA00023163"/>
    </source>
</evidence>
<sequence length="285" mass="31387">MLLADYPPGAVFGPRVLHSWEFVWLLEGSATWDWQRAGGSDQMVLRPGMLALATVGMRDRLRWDPDRASRHAYVHFDLDLAGDGDASGWMAGTGWPAVRDFAEVPLLASLCDYLIELAERDDPAAIERAVEVLTLLLKVFLDGPVRGAESDLGRHLSAAVDHVRRVWLDGVRIVTVDDLSTATGLSAGHLHRLFRDRYGCGPARALELIRLARAAVALQRSNQSLAEIATGSGYTNAYHFSRRFTGVYGLRPGAFRKQGEEIDPYQPVRDAGLLPIAHRLAGPIR</sequence>
<dbReference type="InterPro" id="IPR009057">
    <property type="entry name" value="Homeodomain-like_sf"/>
</dbReference>
<gene>
    <name evidence="6" type="ORF">SAMN04489812_4925</name>
</gene>
<dbReference type="InterPro" id="IPR050204">
    <property type="entry name" value="AraC_XylS_family_regulators"/>
</dbReference>
<evidence type="ECO:0000256" key="3">
    <source>
        <dbReference type="ARBA" id="ARBA00023125"/>
    </source>
</evidence>
<dbReference type="EMBL" id="LT629772">
    <property type="protein sequence ID" value="SDT27656.1"/>
    <property type="molecule type" value="Genomic_DNA"/>
</dbReference>
<dbReference type="SUPFAM" id="SSF46689">
    <property type="entry name" value="Homeodomain-like"/>
    <property type="match status" value="1"/>
</dbReference>
<reference evidence="6 7" key="1">
    <citation type="submission" date="2016-10" db="EMBL/GenBank/DDBJ databases">
        <authorList>
            <person name="de Groot N.N."/>
        </authorList>
    </citation>
    <scope>NUCLEOTIDE SEQUENCE [LARGE SCALE GENOMIC DNA]</scope>
    <source>
        <strain evidence="6 7">DSM 21800</strain>
    </source>
</reference>
<dbReference type="Gene3D" id="1.10.10.60">
    <property type="entry name" value="Homeodomain-like"/>
    <property type="match status" value="1"/>
</dbReference>
<dbReference type="GO" id="GO:0003700">
    <property type="term" value="F:DNA-binding transcription factor activity"/>
    <property type="evidence" value="ECO:0007669"/>
    <property type="project" value="InterPro"/>
</dbReference>
<keyword evidence="2" id="KW-0805">Transcription regulation</keyword>
<evidence type="ECO:0000256" key="1">
    <source>
        <dbReference type="ARBA" id="ARBA00022490"/>
    </source>
</evidence>
<dbReference type="STRING" id="630515.SAMN04489812_4925"/>
<dbReference type="PANTHER" id="PTHR46796">
    <property type="entry name" value="HTH-TYPE TRANSCRIPTIONAL ACTIVATOR RHAS-RELATED"/>
    <property type="match status" value="1"/>
</dbReference>
<keyword evidence="7" id="KW-1185">Reference proteome</keyword>
<name>A0A1H1Z397_9ACTN</name>
<dbReference type="PANTHER" id="PTHR46796:SF13">
    <property type="entry name" value="HTH-TYPE TRANSCRIPTIONAL ACTIVATOR RHAS"/>
    <property type="match status" value="1"/>
</dbReference>
<accession>A0A1H1Z397</accession>
<dbReference type="SMART" id="SM00342">
    <property type="entry name" value="HTH_ARAC"/>
    <property type="match status" value="1"/>
</dbReference>